<dbReference type="InterPro" id="IPR006162">
    <property type="entry name" value="Ppantetheine_attach_site"/>
</dbReference>
<evidence type="ECO:0000256" key="7">
    <source>
        <dbReference type="SAM" id="MobiDB-lite"/>
    </source>
</evidence>
<dbReference type="InterPro" id="IPR057326">
    <property type="entry name" value="KR_dom"/>
</dbReference>
<dbReference type="Gene3D" id="3.40.47.10">
    <property type="match status" value="1"/>
</dbReference>
<evidence type="ECO:0000256" key="5">
    <source>
        <dbReference type="ARBA" id="ARBA00023268"/>
    </source>
</evidence>
<evidence type="ECO:0000256" key="6">
    <source>
        <dbReference type="PROSITE-ProRule" id="PRU01363"/>
    </source>
</evidence>
<dbReference type="RefSeq" id="WP_285190609.1">
    <property type="nucleotide sequence ID" value="NZ_CP126981.1"/>
</dbReference>
<dbReference type="InterPro" id="IPR014030">
    <property type="entry name" value="Ketoacyl_synth_N"/>
</dbReference>
<dbReference type="InterPro" id="IPR049551">
    <property type="entry name" value="PKS_DH_C"/>
</dbReference>
<dbReference type="InterPro" id="IPR020807">
    <property type="entry name" value="PKS_DH"/>
</dbReference>
<keyword evidence="3" id="KW-0808">Transferase</keyword>
<dbReference type="Gene3D" id="3.10.129.110">
    <property type="entry name" value="Polyketide synthase dehydratase"/>
    <property type="match status" value="1"/>
</dbReference>
<feature type="region of interest" description="N-terminal hotdog fold" evidence="6">
    <location>
        <begin position="914"/>
        <end position="1038"/>
    </location>
</feature>
<dbReference type="PROSITE" id="PS50075">
    <property type="entry name" value="CARRIER"/>
    <property type="match status" value="1"/>
</dbReference>
<feature type="compositionally biased region" description="Polar residues" evidence="7">
    <location>
        <begin position="1034"/>
        <end position="1044"/>
    </location>
</feature>
<dbReference type="InterPro" id="IPR020806">
    <property type="entry name" value="PKS_PP-bd"/>
</dbReference>
<dbReference type="Gene3D" id="3.40.50.720">
    <property type="entry name" value="NAD(P)-binding Rossmann-like Domain"/>
    <property type="match status" value="1"/>
</dbReference>
<feature type="domain" description="Ketosynthase family 3 (KS3)" evidence="9">
    <location>
        <begin position="32"/>
        <end position="454"/>
    </location>
</feature>
<dbReference type="InterPro" id="IPR016036">
    <property type="entry name" value="Malonyl_transacylase_ACP-bd"/>
</dbReference>
<proteinExistence type="predicted"/>
<feature type="compositionally biased region" description="Basic and acidic residues" evidence="7">
    <location>
        <begin position="1775"/>
        <end position="1787"/>
    </location>
</feature>
<feature type="region of interest" description="Disordered" evidence="7">
    <location>
        <begin position="1775"/>
        <end position="1806"/>
    </location>
</feature>
<evidence type="ECO:0000259" key="9">
    <source>
        <dbReference type="PROSITE" id="PS52004"/>
    </source>
</evidence>
<dbReference type="SMART" id="SM00827">
    <property type="entry name" value="PKS_AT"/>
    <property type="match status" value="1"/>
</dbReference>
<dbReference type="SMART" id="SM00822">
    <property type="entry name" value="PKS_KR"/>
    <property type="match status" value="1"/>
</dbReference>
<evidence type="ECO:0000256" key="3">
    <source>
        <dbReference type="ARBA" id="ARBA00022679"/>
    </source>
</evidence>
<dbReference type="Gene3D" id="3.30.70.250">
    <property type="entry name" value="Malonyl-CoA ACP transacylase, ACP-binding"/>
    <property type="match status" value="1"/>
</dbReference>
<dbReference type="PANTHER" id="PTHR43775:SF37">
    <property type="entry name" value="SI:DKEY-61P9.11"/>
    <property type="match status" value="1"/>
</dbReference>
<dbReference type="Pfam" id="PF16197">
    <property type="entry name" value="KAsynt_C_assoc"/>
    <property type="match status" value="1"/>
</dbReference>
<dbReference type="SMART" id="SM00823">
    <property type="entry name" value="PKS_PP"/>
    <property type="match status" value="1"/>
</dbReference>
<feature type="compositionally biased region" description="Basic residues" evidence="7">
    <location>
        <begin position="1788"/>
        <end position="1800"/>
    </location>
</feature>
<evidence type="ECO:0000313" key="11">
    <source>
        <dbReference type="EMBL" id="WIM89866.1"/>
    </source>
</evidence>
<dbReference type="InterPro" id="IPR014043">
    <property type="entry name" value="Acyl_transferase_dom"/>
</dbReference>
<dbReference type="Pfam" id="PF00550">
    <property type="entry name" value="PP-binding"/>
    <property type="match status" value="1"/>
</dbReference>
<dbReference type="InterPro" id="IPR032821">
    <property type="entry name" value="PKS_assoc"/>
</dbReference>
<dbReference type="CDD" id="cd00833">
    <property type="entry name" value="PKS"/>
    <property type="match status" value="1"/>
</dbReference>
<keyword evidence="12" id="KW-1185">Reference proteome</keyword>
<gene>
    <name evidence="11" type="ORF">PT015_10810</name>
</gene>
<evidence type="ECO:0000256" key="4">
    <source>
        <dbReference type="ARBA" id="ARBA00022857"/>
    </source>
</evidence>
<keyword evidence="5" id="KW-0511">Multifunctional enzyme</keyword>
<feature type="domain" description="Carrier" evidence="8">
    <location>
        <begin position="1690"/>
        <end position="1768"/>
    </location>
</feature>
<dbReference type="PROSITE" id="PS52019">
    <property type="entry name" value="PKS_MFAS_DH"/>
    <property type="match status" value="1"/>
</dbReference>
<dbReference type="Pfam" id="PF14765">
    <property type="entry name" value="PS-DH"/>
    <property type="match status" value="1"/>
</dbReference>
<evidence type="ECO:0000313" key="12">
    <source>
        <dbReference type="Proteomes" id="UP001236585"/>
    </source>
</evidence>
<feature type="region of interest" description="Disordered" evidence="7">
    <location>
        <begin position="1034"/>
        <end position="1056"/>
    </location>
</feature>
<evidence type="ECO:0000256" key="2">
    <source>
        <dbReference type="ARBA" id="ARBA00022553"/>
    </source>
</evidence>
<dbReference type="Pfam" id="PF02801">
    <property type="entry name" value="Ketoacyl-synt_C"/>
    <property type="match status" value="1"/>
</dbReference>
<dbReference type="InterPro" id="IPR009081">
    <property type="entry name" value="PP-bd_ACP"/>
</dbReference>
<dbReference type="CDD" id="cd08955">
    <property type="entry name" value="KR_2_FAS_SDR_x"/>
    <property type="match status" value="1"/>
</dbReference>
<protein>
    <submittedName>
        <fullName evidence="11">Type I polyketide synthase</fullName>
    </submittedName>
</protein>
<name>A0ABY8W2T9_9MYCO</name>
<keyword evidence="1" id="KW-0596">Phosphopantetheine</keyword>
<organism evidence="11 12">
    <name type="scientific">Candidatus Mycobacterium wuenschmannii</name>
    <dbReference type="NCBI Taxonomy" id="3027808"/>
    <lineage>
        <taxon>Bacteria</taxon>
        <taxon>Bacillati</taxon>
        <taxon>Actinomycetota</taxon>
        <taxon>Actinomycetes</taxon>
        <taxon>Mycobacteriales</taxon>
        <taxon>Mycobacteriaceae</taxon>
        <taxon>Mycobacterium</taxon>
    </lineage>
</organism>
<dbReference type="EMBL" id="CP126981">
    <property type="protein sequence ID" value="WIM89866.1"/>
    <property type="molecule type" value="Genomic_DNA"/>
</dbReference>
<dbReference type="Pfam" id="PF21089">
    <property type="entry name" value="PKS_DH_N"/>
    <property type="match status" value="1"/>
</dbReference>
<dbReference type="PROSITE" id="PS00606">
    <property type="entry name" value="KS3_1"/>
    <property type="match status" value="1"/>
</dbReference>
<dbReference type="InterPro" id="IPR042104">
    <property type="entry name" value="PKS_dehydratase_sf"/>
</dbReference>
<evidence type="ECO:0000256" key="1">
    <source>
        <dbReference type="ARBA" id="ARBA00022450"/>
    </source>
</evidence>
<dbReference type="InterPro" id="IPR049900">
    <property type="entry name" value="PKS_mFAS_DH"/>
</dbReference>
<dbReference type="InterPro" id="IPR014031">
    <property type="entry name" value="Ketoacyl_synth_C"/>
</dbReference>
<dbReference type="PROSITE" id="PS52004">
    <property type="entry name" value="KS3_2"/>
    <property type="match status" value="1"/>
</dbReference>
<dbReference type="Pfam" id="PF08659">
    <property type="entry name" value="KR"/>
    <property type="match status" value="1"/>
</dbReference>
<dbReference type="InterPro" id="IPR049552">
    <property type="entry name" value="PKS_DH_N"/>
</dbReference>
<feature type="domain" description="PKS/mFAS DH" evidence="10">
    <location>
        <begin position="914"/>
        <end position="1202"/>
    </location>
</feature>
<dbReference type="InterPro" id="IPR016039">
    <property type="entry name" value="Thiolase-like"/>
</dbReference>
<dbReference type="Proteomes" id="UP001236585">
    <property type="component" value="Chromosome"/>
</dbReference>
<dbReference type="SMART" id="SM00826">
    <property type="entry name" value="PKS_DH"/>
    <property type="match status" value="1"/>
</dbReference>
<dbReference type="InterPro" id="IPR020841">
    <property type="entry name" value="PKS_Beta-ketoAc_synthase_dom"/>
</dbReference>
<dbReference type="InterPro" id="IPR050091">
    <property type="entry name" value="PKS_NRPS_Biosynth_Enz"/>
</dbReference>
<dbReference type="Gene3D" id="3.40.366.10">
    <property type="entry name" value="Malonyl-Coenzyme A Acyl Carrier Protein, domain 2"/>
    <property type="match status" value="1"/>
</dbReference>
<dbReference type="InterPro" id="IPR013968">
    <property type="entry name" value="PKS_KR"/>
</dbReference>
<dbReference type="SUPFAM" id="SSF52151">
    <property type="entry name" value="FabD/lysophospholipase-like"/>
    <property type="match status" value="1"/>
</dbReference>
<dbReference type="SUPFAM" id="SSF55048">
    <property type="entry name" value="Probable ACP-binding domain of malonyl-CoA ACP transacylase"/>
    <property type="match status" value="1"/>
</dbReference>
<dbReference type="InterPro" id="IPR036736">
    <property type="entry name" value="ACP-like_sf"/>
</dbReference>
<feature type="active site" description="Proton acceptor; for dehydratase activity" evidence="6">
    <location>
        <position position="946"/>
    </location>
</feature>
<keyword evidence="4" id="KW-0521">NADP</keyword>
<sequence length="1806" mass="189714">MATIYDRVSAMPGDKRDALTQQFDKASRIASAEPIAVVGMGCRFPGDANGPEGYWDFLTKGGDGISEIPADRWNADEFYDADQFAPGRMQSKWGGFLSDVSGFDADYFGISPREAEAMDPQQRLMLEVAYEALEHAGIATEDLSGVRAAVLMGVYYGEYQTISAANPDAIDAYSATGNAHAVAVGRIAYLLGLRGPAVAIDSACSSSLVTIHLACQSLRLRESDLALAGGVSLILRPETQIAMAKWGMLSPNGRCYSFDSRADGFVRGEGCGVVVLKRLTDAVRDGDRVLAVVRGSAVNQDGRSNGLTAPNTIAQQDVIRAALRSADVTAGSVNYIEAHGTGTGLGDPIEFEALADQYGRGEGECALGAVKSNFGHLEAAAGIAGFIKAALSVQRAQIPPNLNFAQWNPAIDHKSTRMFVPTELRDWPLEEGPRRAAISSFGIGGTNAHVVIEQGPEPVSLAGADAAPPVTTLVISGKNEQRIASWATALADWMGEQGAQVPLADIAHTVNLYRSRHSKIATVSARDRAEVIAGLRALAAGQPTPGVVAAHDVPRGKGTVFLYSGQGSQWAGMGKQLLADEPAFAAAVNELESDFVAQVGFSLRDVLLSGEPVVGIDRIQPVLVGMQLALTALWRSYGVEPDAVIGHSMGEVTAAVVSGALSPADGLKVIATRSKLMKQLSGQGAMALLELGAAEAEKLVGEYPDITVAVYAAPQQTVIAGPPDQVDAAIAVVDRQGKLARRVEVDVASHHPTVDPILADLKTALADLKPQTPRIPLISTVGQSDEAAPAFDADYWVVNLRNPVRFSQAVATAAESHANFVEVSPHPLLSHAINGTLESAKPRGGALVSGTLTRDNPETLTFHTSLATVRPPSIAAAQSATGTKTLIDLPPTPWHHVRYWAAPTATNRQPASAHPLLGTHVELPSGREHIFTADVGTDLVPYMLDHKVHGQPVMPGTGFGEIALAAASEALGLPATSVSVGVEVEQMLPLAESTQLTTQLTRGEKDGDEIRVEIHSRSATGAWIRHAVGKVTVTQGDTGGQSDPPSVPAASSEPGTALSPADLYSALRATGLHHAEAFAALTRIVRRPNGTSETEIVLPDKATGHRGYRIHPVLLDAALQGLAAALSSEALADADEATYLPVSFEKIRVFGEVGRRARCRAELVSTDGAGINGRVLISDETGTPTAEISGIYLQRVQRRSVPLPLEQKIFDTEWVETPVDAAATAPDGSWLVLTDGAESESAAKEFAAAFAAPTRRVLTADLGSESAVLEAFSQAAGDAELPPVGVVVFAGRQSFDGSESGDAPGRGRDLTWGVASTVRTILTGWHGKPPRLWVVSRDGLAVEDGEAGDPSISALAGLIRVLAYEHPDLRTTLVDLAGADIASLTGEFGLTGDDVIARRGEKRYAKRLSRATLSAGKGGNAVRSDGAYVITGGLRGLGLAMARWLVDSGAGRVVLNGRSDPSDEAQTLVEELQQRAQIAVVLGDIAAPGVAEKLVASAEETGLTLRGVMHSAVVLDDQIVAGLSQDSLERVWAPKAHGALRLHVATVGKDLDWWLGFSSTSSLLGAPGQGAYAAASAWLDGLVDWRRASGLPATTINWGQWADIGVARALTFSALDPISPAEGIEALEAILAAHPTNIGVARLRLDRAAAAFPEIQQLGFFSKLAAELDIDDEDDDWAGPDALRELDPAEASRVIIGRLGARILAIMGYPKGSTLDADQPLTELGMDSLMAVRIRNTVRGDFGVEPPVALLLQGASLTALTTDLIRQLGLEEADKADSGGGVRDRANKRAAARQRAAARRKVGDRV</sequence>
<dbReference type="Pfam" id="PF00698">
    <property type="entry name" value="Acyl_transf_1"/>
    <property type="match status" value="1"/>
</dbReference>
<keyword evidence="2" id="KW-0597">Phosphoprotein</keyword>
<dbReference type="SUPFAM" id="SSF53901">
    <property type="entry name" value="Thiolase-like"/>
    <property type="match status" value="1"/>
</dbReference>
<reference evidence="11 12" key="1">
    <citation type="journal article" date="2023" name="Microbiol. Resour. Announc.">
        <title>Complete Genome Sequence of Mycobacterium wuenschmanii, a novel Nontuberculous Mycobacterium Isolated from a captive population of Amazon Milk Frogs.</title>
        <authorList>
            <person name="Hicks J."/>
            <person name="Zeineldin M."/>
            <person name="Ward H."/>
            <person name="Wuenschmann A."/>
            <person name="Camp P."/>
            <person name="Farrell D."/>
            <person name="Lehman K."/>
            <person name="Thacker T."/>
            <person name="Cuthbert E."/>
        </authorList>
    </citation>
    <scope>NUCLEOTIDE SEQUENCE [LARGE SCALE GENOMIC DNA]</scope>
    <source>
        <strain evidence="11 12">Wuenschmanii</strain>
    </source>
</reference>
<dbReference type="InterPro" id="IPR001227">
    <property type="entry name" value="Ac_transferase_dom_sf"/>
</dbReference>
<dbReference type="InterPro" id="IPR018201">
    <property type="entry name" value="Ketoacyl_synth_AS"/>
</dbReference>
<accession>A0ABY8W2T9</accession>
<dbReference type="InterPro" id="IPR036291">
    <property type="entry name" value="NAD(P)-bd_dom_sf"/>
</dbReference>
<dbReference type="SMART" id="SM00825">
    <property type="entry name" value="PKS_KS"/>
    <property type="match status" value="1"/>
</dbReference>
<dbReference type="SUPFAM" id="SSF51735">
    <property type="entry name" value="NAD(P)-binding Rossmann-fold domains"/>
    <property type="match status" value="2"/>
</dbReference>
<evidence type="ECO:0000259" key="8">
    <source>
        <dbReference type="PROSITE" id="PS50075"/>
    </source>
</evidence>
<dbReference type="InterPro" id="IPR016035">
    <property type="entry name" value="Acyl_Trfase/lysoPLipase"/>
</dbReference>
<feature type="active site" description="Proton donor; for dehydratase activity" evidence="6">
    <location>
        <position position="1116"/>
    </location>
</feature>
<evidence type="ECO:0000259" key="10">
    <source>
        <dbReference type="PROSITE" id="PS52019"/>
    </source>
</evidence>
<dbReference type="PROSITE" id="PS00012">
    <property type="entry name" value="PHOSPHOPANTETHEINE"/>
    <property type="match status" value="1"/>
</dbReference>
<dbReference type="Gene3D" id="1.10.1200.10">
    <property type="entry name" value="ACP-like"/>
    <property type="match status" value="1"/>
</dbReference>
<dbReference type="PANTHER" id="PTHR43775">
    <property type="entry name" value="FATTY ACID SYNTHASE"/>
    <property type="match status" value="1"/>
</dbReference>
<dbReference type="Pfam" id="PF00109">
    <property type="entry name" value="ketoacyl-synt"/>
    <property type="match status" value="1"/>
</dbReference>
<dbReference type="SUPFAM" id="SSF47336">
    <property type="entry name" value="ACP-like"/>
    <property type="match status" value="1"/>
</dbReference>
<feature type="region of interest" description="C-terminal hotdog fold" evidence="6">
    <location>
        <begin position="1055"/>
        <end position="1202"/>
    </location>
</feature>